<name>T0MFG6_9MICR</name>
<accession>T0MFG6</accession>
<proteinExistence type="predicted"/>
<evidence type="ECO:0000313" key="4">
    <source>
        <dbReference type="Proteomes" id="UP000053780"/>
    </source>
</evidence>
<dbReference type="VEuPathDB" id="MicrosporidiaDB:NAPIS_ORF02611"/>
<dbReference type="Proteomes" id="UP000053780">
    <property type="component" value="Unassembled WGS sequence"/>
</dbReference>
<reference evidence="3 4" key="1">
    <citation type="journal article" date="2013" name="BMC Genomics">
        <title>Genome sequencing and comparative genomics of honey bee microsporidia, Nosema apis reveal novel insights into host-parasite interactions.</title>
        <authorList>
            <person name="Chen Yp."/>
            <person name="Pettis J.S."/>
            <person name="Zhao Y."/>
            <person name="Liu X."/>
            <person name="Tallon L.J."/>
            <person name="Sadzewicz L.D."/>
            <person name="Li R."/>
            <person name="Zheng H."/>
            <person name="Huang S."/>
            <person name="Zhang X."/>
            <person name="Hamilton M.C."/>
            <person name="Pernal S.F."/>
            <person name="Melathopoulos A.P."/>
            <person name="Yan X."/>
            <person name="Evans J.D."/>
        </authorList>
    </citation>
    <scope>NUCLEOTIDE SEQUENCE [LARGE SCALE GENOMIC DNA]</scope>
    <source>
        <strain evidence="3 4">BRL 01</strain>
    </source>
</reference>
<dbReference type="HOGENOM" id="CLU_591958_0_0_1"/>
<keyword evidence="2" id="KW-1133">Transmembrane helix</keyword>
<dbReference type="SUPFAM" id="SSF53474">
    <property type="entry name" value="alpha/beta-Hydrolases"/>
    <property type="match status" value="1"/>
</dbReference>
<sequence length="462" mass="53184">MITSLNNNTPPNNNTSKTPYNLIKLYTLILLNTYITLSLTIFTFQRQIMFNTKNHEKIDVYDRYKNIDIFYIDKKSDVSIVYCHGSICSGRVFKKLVYEMADMTCCNVISFNIRGMFNDRGMCIEKEIYEEIDIICEYIYNEFLSKSRLGLDNKNVDNLDDMNKNRLSLESVDNKNRLSLDNKDNKNRLGLKSVDNKDNKTINNNKDNKNINNKSNINNNKDNKNINNKSNINNNIDNNVDNNNINNKTIHNNTLINNKLIIFGQSLGCCIATYISKKLKTQKTIVENPFINYKSALKNTLIYKYLSYLVVDEWDNTKNFKNLNDVLFLVSTDDKVVSNSDSFYLSKIVKNGVIRLLKGNGHFDGAKNEIKNKNVPKQTPPKKSGVVESLLADIKRISTEIEKMKFKDDHTDDKVVSNSDSFYLSKIVKNGVIRLLKGNGHFDGAKNEMYYVYINKFISGIC</sequence>
<keyword evidence="4" id="KW-1185">Reference proteome</keyword>
<feature type="transmembrane region" description="Helical" evidence="2">
    <location>
        <begin position="25"/>
        <end position="44"/>
    </location>
</feature>
<keyword evidence="2" id="KW-0812">Transmembrane</keyword>
<dbReference type="EMBL" id="KE647361">
    <property type="protein sequence ID" value="EQB59825.1"/>
    <property type="molecule type" value="Genomic_DNA"/>
</dbReference>
<organism evidence="3 4">
    <name type="scientific">Vairimorpha apis BRL 01</name>
    <dbReference type="NCBI Taxonomy" id="1037528"/>
    <lineage>
        <taxon>Eukaryota</taxon>
        <taxon>Fungi</taxon>
        <taxon>Fungi incertae sedis</taxon>
        <taxon>Microsporidia</taxon>
        <taxon>Nosematidae</taxon>
        <taxon>Vairimorpha</taxon>
    </lineage>
</organism>
<evidence type="ECO:0000256" key="1">
    <source>
        <dbReference type="SAM" id="MobiDB-lite"/>
    </source>
</evidence>
<dbReference type="OrthoDB" id="2186193at2759"/>
<evidence type="ECO:0000256" key="2">
    <source>
        <dbReference type="SAM" id="Phobius"/>
    </source>
</evidence>
<dbReference type="Gene3D" id="3.40.50.1820">
    <property type="entry name" value="alpha/beta hydrolase"/>
    <property type="match status" value="1"/>
</dbReference>
<dbReference type="PANTHER" id="PTHR12277:SF81">
    <property type="entry name" value="PROTEIN ABHD13"/>
    <property type="match status" value="1"/>
</dbReference>
<protein>
    <submittedName>
        <fullName evidence="3">Putative bem1 bud5 suppressor</fullName>
    </submittedName>
</protein>
<feature type="compositionally biased region" description="Low complexity" evidence="1">
    <location>
        <begin position="201"/>
        <end position="227"/>
    </location>
</feature>
<evidence type="ECO:0000313" key="3">
    <source>
        <dbReference type="EMBL" id="EQB59825.1"/>
    </source>
</evidence>
<gene>
    <name evidence="3" type="ORF">NAPIS_ORF02611</name>
</gene>
<dbReference type="InterPro" id="IPR029058">
    <property type="entry name" value="AB_hydrolase_fold"/>
</dbReference>
<feature type="region of interest" description="Disordered" evidence="1">
    <location>
        <begin position="189"/>
        <end position="227"/>
    </location>
</feature>
<dbReference type="PANTHER" id="PTHR12277">
    <property type="entry name" value="ALPHA/BETA HYDROLASE DOMAIN-CONTAINING PROTEIN"/>
    <property type="match status" value="1"/>
</dbReference>
<keyword evidence="2" id="KW-0472">Membrane</keyword>
<dbReference type="AlphaFoldDB" id="T0MFG6"/>